<reference evidence="2 3" key="1">
    <citation type="submission" date="2023-04" db="EMBL/GenBank/DDBJ databases">
        <title>Ottowia paracancer sp. nov., isolated from human stomach.</title>
        <authorList>
            <person name="Song Y."/>
        </authorList>
    </citation>
    <scope>NUCLEOTIDE SEQUENCE [LARGE SCALE GENOMIC DNA]</scope>
    <source>
        <strain evidence="2 3">10c7w1</strain>
    </source>
</reference>
<keyword evidence="1" id="KW-0175">Coiled coil</keyword>
<dbReference type="SUPFAM" id="SSF58113">
    <property type="entry name" value="Apolipoprotein A-I"/>
    <property type="match status" value="1"/>
</dbReference>
<dbReference type="RefSeq" id="WP_279525137.1">
    <property type="nucleotide sequence ID" value="NZ_JARVII010000034.1"/>
</dbReference>
<gene>
    <name evidence="2" type="ORF">QB898_11950</name>
</gene>
<dbReference type="AlphaFoldDB" id="A0AAW6RPM9"/>
<evidence type="ECO:0000313" key="3">
    <source>
        <dbReference type="Proteomes" id="UP001237156"/>
    </source>
</evidence>
<keyword evidence="3" id="KW-1185">Reference proteome</keyword>
<feature type="coiled-coil region" evidence="1">
    <location>
        <begin position="143"/>
        <end position="230"/>
    </location>
</feature>
<evidence type="ECO:0000256" key="1">
    <source>
        <dbReference type="SAM" id="Coils"/>
    </source>
</evidence>
<dbReference type="InterPro" id="IPR009200">
    <property type="entry name" value="DUF1269_membrane"/>
</dbReference>
<name>A0AAW6RPM9_9BURK</name>
<dbReference type="Pfam" id="PF06897">
    <property type="entry name" value="DUF1269"/>
    <property type="match status" value="1"/>
</dbReference>
<dbReference type="Proteomes" id="UP001237156">
    <property type="component" value="Unassembled WGS sequence"/>
</dbReference>
<organism evidence="2 3">
    <name type="scientific">Ottowia cancrivicina</name>
    <dbReference type="NCBI Taxonomy" id="3040346"/>
    <lineage>
        <taxon>Bacteria</taxon>
        <taxon>Pseudomonadati</taxon>
        <taxon>Pseudomonadota</taxon>
        <taxon>Betaproteobacteria</taxon>
        <taxon>Burkholderiales</taxon>
        <taxon>Comamonadaceae</taxon>
        <taxon>Ottowia</taxon>
    </lineage>
</organism>
<accession>A0AAW6RPM9</accession>
<protein>
    <submittedName>
        <fullName evidence="2">DUF1269 domain-containing protein</fullName>
    </submittedName>
</protein>
<evidence type="ECO:0000313" key="2">
    <source>
        <dbReference type="EMBL" id="MDG9700413.1"/>
    </source>
</evidence>
<dbReference type="EMBL" id="JARVII010000034">
    <property type="protein sequence ID" value="MDG9700413.1"/>
    <property type="molecule type" value="Genomic_DNA"/>
</dbReference>
<proteinExistence type="predicted"/>
<comment type="caution">
    <text evidence="2">The sequence shown here is derived from an EMBL/GenBank/DDBJ whole genome shotgun (WGS) entry which is preliminary data.</text>
</comment>
<sequence length="265" mass="28082">MNKILVAVFDTETAAYEGLSALKELNASGDITLNATAVIAKSADGALGLRQAAEQGPGSTALGLITGSLIGLLAGPLGLALGATAGGLTGLLLDLRRAGMSEEFVQEISEKLAPGKSAVLADMDETWTVPVDTRLEPLGAVVVRHLRAEVEEDQLNREAAQIKAERAQLKAELAEASDEAKTKVQAHLHALEKKAQALQARAQAALEDIRKEAEHKTTAMQAQIQTASERQKAKVEQRLSAAKASYEARTAKLKQAWESFKQALS</sequence>